<dbReference type="InParanoid" id="D7FW68"/>
<sequence>MCATGIYVANRARIDSKAVKAVVDYASKQAAAGTGKLLLAASGAASPALLLMGVNTTETQAALNNSVQLLSMGIVPDSISLSPKLLTSLKDFDDDDKRLDAAYQRQRRRRSKPLPARLLGSLPSTINKASDLAYEVEQEVKYERAGSRANKLLKPIGLSLPEAKRNGLLLGRTPSGSAGKRLEASDASLAANSSPSRILGSRRLETTPAVVEPLVQEVSARREAMTPAPDPVGVFDRFERKGVDAQGGGISSTERALAEMLASQPDVFTKQLSKCVDSIGNEVQLQERGVRAANAVLCATEPVIAGLEEALEREAVLLEELKNVTRNVQQMYVLAEMSEAVEAAETYLRRLEVLSANVVELAVCLEAYIGGETVRIARLETIKSRVLETRGLGGIQDSSRAAQVELSSRTIGLLQSFDGEVVAGHEEAKAVGGRLDVVWRESAERARDEAGHAHEYALVAACRLWKAAAVEGTGKRASTSDSVRLELTRIQEIQDSTTSTMGVPSKVGRKEFARATGAEVRAGEGDRERLRAVEDEAARDMEGGDQQASVAPVERGVTAAPTPSFPGRSQADHDIKLTPPMTASPDITPVAGESTTVQTTEADMVVDLDQSVKSAEVVDAVVVDEAPVRGGSAATSRDENSSRRSRDGGLSRKGSLSAERTTMASEESSIELVVDESSSFVDVEAEMEDDVSDPARVGLKFLDVFALLIEKVLFVGLPTLVSGGSLVWQRVDNAVNGAKGRKGWKLLDRLKKDSAR</sequence>
<dbReference type="OrthoDB" id="10367291at2759"/>
<organism evidence="3 4">
    <name type="scientific">Ectocarpus siliculosus</name>
    <name type="common">Brown alga</name>
    <name type="synonym">Conferva siliculosa</name>
    <dbReference type="NCBI Taxonomy" id="2880"/>
    <lineage>
        <taxon>Eukaryota</taxon>
        <taxon>Sar</taxon>
        <taxon>Stramenopiles</taxon>
        <taxon>Ochrophyta</taxon>
        <taxon>PX clade</taxon>
        <taxon>Phaeophyceae</taxon>
        <taxon>Ectocarpales</taxon>
        <taxon>Ectocarpaceae</taxon>
        <taxon>Ectocarpus</taxon>
    </lineage>
</organism>
<dbReference type="Proteomes" id="UP000002630">
    <property type="component" value="Linkage Group LG02"/>
</dbReference>
<dbReference type="EMBL" id="FN649727">
    <property type="protein sequence ID" value="CBJ25588.1"/>
    <property type="molecule type" value="Genomic_DNA"/>
</dbReference>
<gene>
    <name evidence="3" type="ORF">Esi_0003_0281</name>
</gene>
<dbReference type="EMBL" id="FN648486">
    <property type="protein sequence ID" value="CBJ25588.1"/>
    <property type="molecule type" value="Genomic_DNA"/>
</dbReference>
<evidence type="ECO:0000256" key="1">
    <source>
        <dbReference type="SAM" id="Coils"/>
    </source>
</evidence>
<dbReference type="AlphaFoldDB" id="D7FW68"/>
<evidence type="ECO:0000256" key="2">
    <source>
        <dbReference type="SAM" id="MobiDB-lite"/>
    </source>
</evidence>
<name>D7FW68_ECTSI</name>
<keyword evidence="4" id="KW-1185">Reference proteome</keyword>
<feature type="coiled-coil region" evidence="1">
    <location>
        <begin position="304"/>
        <end position="354"/>
    </location>
</feature>
<feature type="compositionally biased region" description="Polar residues" evidence="2">
    <location>
        <begin position="658"/>
        <end position="667"/>
    </location>
</feature>
<accession>D7FW68</accession>
<reference evidence="3 4" key="1">
    <citation type="journal article" date="2010" name="Nature">
        <title>The Ectocarpus genome and the independent evolution of multicellularity in brown algae.</title>
        <authorList>
            <person name="Cock J.M."/>
            <person name="Sterck L."/>
            <person name="Rouze P."/>
            <person name="Scornet D."/>
            <person name="Allen A.E."/>
            <person name="Amoutzias G."/>
            <person name="Anthouard V."/>
            <person name="Artiguenave F."/>
            <person name="Aury J.M."/>
            <person name="Badger J.H."/>
            <person name="Beszteri B."/>
            <person name="Billiau K."/>
            <person name="Bonnet E."/>
            <person name="Bothwell J.H."/>
            <person name="Bowler C."/>
            <person name="Boyen C."/>
            <person name="Brownlee C."/>
            <person name="Carrano C.J."/>
            <person name="Charrier B."/>
            <person name="Cho G.Y."/>
            <person name="Coelho S.M."/>
            <person name="Collen J."/>
            <person name="Corre E."/>
            <person name="Da Silva C."/>
            <person name="Delage L."/>
            <person name="Delaroque N."/>
            <person name="Dittami S.M."/>
            <person name="Doulbeau S."/>
            <person name="Elias M."/>
            <person name="Farnham G."/>
            <person name="Gachon C.M."/>
            <person name="Gschloessl B."/>
            <person name="Heesch S."/>
            <person name="Jabbari K."/>
            <person name="Jubin C."/>
            <person name="Kawai H."/>
            <person name="Kimura K."/>
            <person name="Kloareg B."/>
            <person name="Kupper F.C."/>
            <person name="Lang D."/>
            <person name="Le Bail A."/>
            <person name="Leblanc C."/>
            <person name="Lerouge P."/>
            <person name="Lohr M."/>
            <person name="Lopez P.J."/>
            <person name="Martens C."/>
            <person name="Maumus F."/>
            <person name="Michel G."/>
            <person name="Miranda-Saavedra D."/>
            <person name="Morales J."/>
            <person name="Moreau H."/>
            <person name="Motomura T."/>
            <person name="Nagasato C."/>
            <person name="Napoli C.A."/>
            <person name="Nelson D.R."/>
            <person name="Nyvall-Collen P."/>
            <person name="Peters A.F."/>
            <person name="Pommier C."/>
            <person name="Potin P."/>
            <person name="Poulain J."/>
            <person name="Quesneville H."/>
            <person name="Read B."/>
            <person name="Rensing S.A."/>
            <person name="Ritter A."/>
            <person name="Rousvoal S."/>
            <person name="Samanta M."/>
            <person name="Samson G."/>
            <person name="Schroeder D.C."/>
            <person name="Segurens B."/>
            <person name="Strittmatter M."/>
            <person name="Tonon T."/>
            <person name="Tregear J.W."/>
            <person name="Valentin K."/>
            <person name="von Dassow P."/>
            <person name="Yamagishi T."/>
            <person name="Van de Peer Y."/>
            <person name="Wincker P."/>
        </authorList>
    </citation>
    <scope>NUCLEOTIDE SEQUENCE [LARGE SCALE GENOMIC DNA]</scope>
    <source>
        <strain evidence="4">Ec32 / CCAP1310/4</strain>
    </source>
</reference>
<evidence type="ECO:0000313" key="4">
    <source>
        <dbReference type="Proteomes" id="UP000002630"/>
    </source>
</evidence>
<protein>
    <submittedName>
        <fullName evidence="3">Uncharacterized protein</fullName>
    </submittedName>
</protein>
<feature type="compositionally biased region" description="Basic and acidic residues" evidence="2">
    <location>
        <begin position="636"/>
        <end position="650"/>
    </location>
</feature>
<proteinExistence type="predicted"/>
<keyword evidence="1" id="KW-0175">Coiled coil</keyword>
<evidence type="ECO:0000313" key="3">
    <source>
        <dbReference type="EMBL" id="CBJ25588.1"/>
    </source>
</evidence>
<feature type="region of interest" description="Disordered" evidence="2">
    <location>
        <begin position="629"/>
        <end position="668"/>
    </location>
</feature>